<sequence length="80" mass="9555">MLQSFKPVNDHHFLLREYMRELQFKLTLMIKRIQENYTLSLTTTESVAFYQLWNMLDIRHDKYAAVIVETMLKKMGSLAA</sequence>
<dbReference type="Proteomes" id="UP000239872">
    <property type="component" value="Unassembled WGS sequence"/>
</dbReference>
<accession>A0A2S7SUR7</accession>
<protein>
    <submittedName>
        <fullName evidence="1">Uncharacterized protein</fullName>
    </submittedName>
</protein>
<proteinExistence type="predicted"/>
<reference evidence="1 2" key="1">
    <citation type="submission" date="2018-01" db="EMBL/GenBank/DDBJ databases">
        <title>A novel member of the phylum Bacteroidetes isolated from glacier ice.</title>
        <authorList>
            <person name="Liu Q."/>
            <person name="Xin Y.-H."/>
        </authorList>
    </citation>
    <scope>NUCLEOTIDE SEQUENCE [LARGE SCALE GENOMIC DNA]</scope>
    <source>
        <strain evidence="1 2">RB1R16</strain>
    </source>
</reference>
<comment type="caution">
    <text evidence="1">The sequence shown here is derived from an EMBL/GenBank/DDBJ whole genome shotgun (WGS) entry which is preliminary data.</text>
</comment>
<organism evidence="1 2">
    <name type="scientific">Flavipsychrobacter stenotrophus</name>
    <dbReference type="NCBI Taxonomy" id="2077091"/>
    <lineage>
        <taxon>Bacteria</taxon>
        <taxon>Pseudomonadati</taxon>
        <taxon>Bacteroidota</taxon>
        <taxon>Chitinophagia</taxon>
        <taxon>Chitinophagales</taxon>
        <taxon>Chitinophagaceae</taxon>
        <taxon>Flavipsychrobacter</taxon>
    </lineage>
</organism>
<dbReference type="EMBL" id="PPSL01000003">
    <property type="protein sequence ID" value="PQJ10345.1"/>
    <property type="molecule type" value="Genomic_DNA"/>
</dbReference>
<dbReference type="AlphaFoldDB" id="A0A2S7SUR7"/>
<gene>
    <name evidence="1" type="ORF">CJD36_010230</name>
</gene>
<keyword evidence="2" id="KW-1185">Reference proteome</keyword>
<name>A0A2S7SUR7_9BACT</name>
<evidence type="ECO:0000313" key="1">
    <source>
        <dbReference type="EMBL" id="PQJ10345.1"/>
    </source>
</evidence>
<evidence type="ECO:0000313" key="2">
    <source>
        <dbReference type="Proteomes" id="UP000239872"/>
    </source>
</evidence>